<evidence type="ECO:0000256" key="8">
    <source>
        <dbReference type="ARBA" id="ARBA00024647"/>
    </source>
</evidence>
<dbReference type="Pfam" id="PF00488">
    <property type="entry name" value="MutS_V"/>
    <property type="match status" value="1"/>
</dbReference>
<dbReference type="AlphaFoldDB" id="A0A518BUP4"/>
<evidence type="ECO:0000256" key="2">
    <source>
        <dbReference type="ARBA" id="ARBA00021982"/>
    </source>
</evidence>
<comment type="similarity">
    <text evidence="1 9 10">Belongs to the DNA mismatch repair MutS family.</text>
</comment>
<evidence type="ECO:0000313" key="12">
    <source>
        <dbReference type="EMBL" id="QDU70657.1"/>
    </source>
</evidence>
<dbReference type="PIRSF" id="PIRSF037677">
    <property type="entry name" value="DNA_mis_repair_Msh6"/>
    <property type="match status" value="1"/>
</dbReference>
<dbReference type="OrthoDB" id="9802448at2"/>
<dbReference type="Pfam" id="PF01624">
    <property type="entry name" value="MutS_I"/>
    <property type="match status" value="1"/>
</dbReference>
<dbReference type="Pfam" id="PF05188">
    <property type="entry name" value="MutS_II"/>
    <property type="match status" value="1"/>
</dbReference>
<dbReference type="SMART" id="SM00533">
    <property type="entry name" value="MUTSd"/>
    <property type="match status" value="1"/>
</dbReference>
<dbReference type="SMART" id="SM00534">
    <property type="entry name" value="MUTSac"/>
    <property type="match status" value="1"/>
</dbReference>
<dbReference type="Gene3D" id="3.40.1170.10">
    <property type="entry name" value="DNA repair protein MutS, domain I"/>
    <property type="match status" value="1"/>
</dbReference>
<keyword evidence="3 9" id="KW-0547">Nucleotide-binding</keyword>
<evidence type="ECO:0000256" key="10">
    <source>
        <dbReference type="RuleBase" id="RU003756"/>
    </source>
</evidence>
<dbReference type="Pfam" id="PF05192">
    <property type="entry name" value="MutS_III"/>
    <property type="match status" value="1"/>
</dbReference>
<dbReference type="PANTHER" id="PTHR11361:SF34">
    <property type="entry name" value="DNA MISMATCH REPAIR PROTEIN MSH1, MITOCHONDRIAL"/>
    <property type="match status" value="1"/>
</dbReference>
<feature type="domain" description="DNA mismatch repair proteins mutS family" evidence="11">
    <location>
        <begin position="714"/>
        <end position="730"/>
    </location>
</feature>
<dbReference type="GO" id="GO:0003684">
    <property type="term" value="F:damaged DNA binding"/>
    <property type="evidence" value="ECO:0007669"/>
    <property type="project" value="UniProtKB-UniRule"/>
</dbReference>
<dbReference type="FunFam" id="3.40.50.300:FF:000870">
    <property type="entry name" value="MutS protein homolog 4"/>
    <property type="match status" value="1"/>
</dbReference>
<dbReference type="CDD" id="cd03284">
    <property type="entry name" value="ABC_MutS1"/>
    <property type="match status" value="1"/>
</dbReference>
<dbReference type="PROSITE" id="PS00486">
    <property type="entry name" value="DNA_MISMATCH_REPAIR_2"/>
    <property type="match status" value="1"/>
</dbReference>
<dbReference type="SUPFAM" id="SSF48334">
    <property type="entry name" value="DNA repair protein MutS, domain III"/>
    <property type="match status" value="1"/>
</dbReference>
<dbReference type="RefSeq" id="WP_145444812.1">
    <property type="nucleotide sequence ID" value="NZ_CP036280.1"/>
</dbReference>
<protein>
    <recommendedName>
        <fullName evidence="2 9">DNA mismatch repair protein MutS</fullName>
    </recommendedName>
</protein>
<feature type="binding site" evidence="9">
    <location>
        <begin position="640"/>
        <end position="647"/>
    </location>
    <ligand>
        <name>ATP</name>
        <dbReference type="ChEBI" id="CHEBI:30616"/>
    </ligand>
</feature>
<dbReference type="GO" id="GO:0005829">
    <property type="term" value="C:cytosol"/>
    <property type="evidence" value="ECO:0007669"/>
    <property type="project" value="TreeGrafter"/>
</dbReference>
<comment type="function">
    <text evidence="8 9">This protein is involved in the repair of mismatches in DNA. It is possible that it carries out the mismatch recognition step. This protein has a weak ATPase activity.</text>
</comment>
<dbReference type="InterPro" id="IPR007696">
    <property type="entry name" value="DNA_mismatch_repair_MutS_core"/>
</dbReference>
<dbReference type="PANTHER" id="PTHR11361">
    <property type="entry name" value="DNA MISMATCH REPAIR PROTEIN MUTS FAMILY MEMBER"/>
    <property type="match status" value="1"/>
</dbReference>
<name>A0A518BUP4_9BACT</name>
<organism evidence="12 13">
    <name type="scientific">Mucisphaera calidilacus</name>
    <dbReference type="NCBI Taxonomy" id="2527982"/>
    <lineage>
        <taxon>Bacteria</taxon>
        <taxon>Pseudomonadati</taxon>
        <taxon>Planctomycetota</taxon>
        <taxon>Phycisphaerae</taxon>
        <taxon>Phycisphaerales</taxon>
        <taxon>Phycisphaeraceae</taxon>
        <taxon>Mucisphaera</taxon>
    </lineage>
</organism>
<dbReference type="EMBL" id="CP036280">
    <property type="protein sequence ID" value="QDU70657.1"/>
    <property type="molecule type" value="Genomic_DNA"/>
</dbReference>
<dbReference type="GO" id="GO:0030983">
    <property type="term" value="F:mismatched DNA binding"/>
    <property type="evidence" value="ECO:0007669"/>
    <property type="project" value="InterPro"/>
</dbReference>
<keyword evidence="6 9" id="KW-0238">DNA-binding</keyword>
<dbReference type="Gene3D" id="3.30.420.110">
    <property type="entry name" value="MutS, connector domain"/>
    <property type="match status" value="1"/>
</dbReference>
<evidence type="ECO:0000313" key="13">
    <source>
        <dbReference type="Proteomes" id="UP000320386"/>
    </source>
</evidence>
<dbReference type="InterPro" id="IPR045076">
    <property type="entry name" value="MutS"/>
</dbReference>
<dbReference type="NCBIfam" id="NF003810">
    <property type="entry name" value="PRK05399.1"/>
    <property type="match status" value="1"/>
</dbReference>
<evidence type="ECO:0000256" key="4">
    <source>
        <dbReference type="ARBA" id="ARBA00022763"/>
    </source>
</evidence>
<evidence type="ECO:0000256" key="6">
    <source>
        <dbReference type="ARBA" id="ARBA00023125"/>
    </source>
</evidence>
<evidence type="ECO:0000256" key="5">
    <source>
        <dbReference type="ARBA" id="ARBA00022840"/>
    </source>
</evidence>
<dbReference type="Pfam" id="PF05190">
    <property type="entry name" value="MutS_IV"/>
    <property type="match status" value="1"/>
</dbReference>
<evidence type="ECO:0000256" key="9">
    <source>
        <dbReference type="HAMAP-Rule" id="MF_00096"/>
    </source>
</evidence>
<dbReference type="InterPro" id="IPR007695">
    <property type="entry name" value="DNA_mismatch_repair_MutS-lik_N"/>
</dbReference>
<evidence type="ECO:0000259" key="11">
    <source>
        <dbReference type="PROSITE" id="PS00486"/>
    </source>
</evidence>
<dbReference type="Gene3D" id="6.10.140.430">
    <property type="match status" value="1"/>
</dbReference>
<dbReference type="InterPro" id="IPR000432">
    <property type="entry name" value="DNA_mismatch_repair_MutS_C"/>
</dbReference>
<dbReference type="GO" id="GO:0006298">
    <property type="term" value="P:mismatch repair"/>
    <property type="evidence" value="ECO:0007669"/>
    <property type="project" value="UniProtKB-UniRule"/>
</dbReference>
<dbReference type="SUPFAM" id="SSF52540">
    <property type="entry name" value="P-loop containing nucleoside triphosphate hydrolases"/>
    <property type="match status" value="1"/>
</dbReference>
<dbReference type="Proteomes" id="UP000320386">
    <property type="component" value="Chromosome"/>
</dbReference>
<dbReference type="InterPro" id="IPR007861">
    <property type="entry name" value="DNA_mismatch_repair_MutS_clamp"/>
</dbReference>
<keyword evidence="5 9" id="KW-0067">ATP-binding</keyword>
<dbReference type="InterPro" id="IPR017261">
    <property type="entry name" value="DNA_mismatch_repair_MutS/MSH"/>
</dbReference>
<dbReference type="FunFam" id="3.40.1170.10:FF:000001">
    <property type="entry name" value="DNA mismatch repair protein MutS"/>
    <property type="match status" value="1"/>
</dbReference>
<accession>A0A518BUP4</accession>
<proteinExistence type="inferred from homology"/>
<keyword evidence="7 9" id="KW-0234">DNA repair</keyword>
<dbReference type="InterPro" id="IPR007860">
    <property type="entry name" value="DNA_mmatch_repair_MutS_con_dom"/>
</dbReference>
<evidence type="ECO:0000256" key="7">
    <source>
        <dbReference type="ARBA" id="ARBA00023204"/>
    </source>
</evidence>
<evidence type="ECO:0000256" key="1">
    <source>
        <dbReference type="ARBA" id="ARBA00006271"/>
    </source>
</evidence>
<dbReference type="KEGG" id="mcad:Pan265_04870"/>
<dbReference type="Gene3D" id="3.40.50.300">
    <property type="entry name" value="P-loop containing nucleotide triphosphate hydrolases"/>
    <property type="match status" value="1"/>
</dbReference>
<dbReference type="InterPro" id="IPR005748">
    <property type="entry name" value="DNA_mismatch_repair_MutS"/>
</dbReference>
<dbReference type="NCBIfam" id="TIGR01070">
    <property type="entry name" value="mutS1"/>
    <property type="match status" value="1"/>
</dbReference>
<gene>
    <name evidence="9 12" type="primary">mutS</name>
    <name evidence="12" type="ORF">Pan265_04870</name>
</gene>
<dbReference type="InterPro" id="IPR036187">
    <property type="entry name" value="DNA_mismatch_repair_MutS_sf"/>
</dbReference>
<dbReference type="InterPro" id="IPR036678">
    <property type="entry name" value="MutS_con_dom_sf"/>
</dbReference>
<keyword evidence="13" id="KW-1185">Reference proteome</keyword>
<dbReference type="SUPFAM" id="SSF55271">
    <property type="entry name" value="DNA repair protein MutS, domain I"/>
    <property type="match status" value="1"/>
</dbReference>
<keyword evidence="4 9" id="KW-0227">DNA damage</keyword>
<dbReference type="InterPro" id="IPR027417">
    <property type="entry name" value="P-loop_NTPase"/>
</dbReference>
<reference evidence="12 13" key="1">
    <citation type="submission" date="2019-02" db="EMBL/GenBank/DDBJ databases">
        <title>Deep-cultivation of Planctomycetes and their phenomic and genomic characterization uncovers novel biology.</title>
        <authorList>
            <person name="Wiegand S."/>
            <person name="Jogler M."/>
            <person name="Boedeker C."/>
            <person name="Pinto D."/>
            <person name="Vollmers J."/>
            <person name="Rivas-Marin E."/>
            <person name="Kohn T."/>
            <person name="Peeters S.H."/>
            <person name="Heuer A."/>
            <person name="Rast P."/>
            <person name="Oberbeckmann S."/>
            <person name="Bunk B."/>
            <person name="Jeske O."/>
            <person name="Meyerdierks A."/>
            <person name="Storesund J.E."/>
            <person name="Kallscheuer N."/>
            <person name="Luecker S."/>
            <person name="Lage O.M."/>
            <person name="Pohl T."/>
            <person name="Merkel B.J."/>
            <person name="Hornburger P."/>
            <person name="Mueller R.-W."/>
            <person name="Bruemmer F."/>
            <person name="Labrenz M."/>
            <person name="Spormann A.M."/>
            <person name="Op den Camp H."/>
            <person name="Overmann J."/>
            <person name="Amann R."/>
            <person name="Jetten M.S.M."/>
            <person name="Mascher T."/>
            <person name="Medema M.H."/>
            <person name="Devos D.P."/>
            <person name="Kaster A.-K."/>
            <person name="Ovreas L."/>
            <person name="Rohde M."/>
            <person name="Galperin M.Y."/>
            <person name="Jogler C."/>
        </authorList>
    </citation>
    <scope>NUCLEOTIDE SEQUENCE [LARGE SCALE GENOMIC DNA]</scope>
    <source>
        <strain evidence="12 13">Pan265</strain>
    </source>
</reference>
<sequence>MPEKTATPATHIPDGAQHQTPAMRQFHTFKQRHPDCVLFFRMGDFYELFYDDARLAHKVLGVTLTQRTKGIDMAGVPYHAVDGYLRRMIQAGYRVAVCDQVEDPAQAKGVVKRDVTRVVTPGTLTESSLLDDSKDNPLAAVAFLDNQRVAIAWAELSTGAFWVSELHENEVADELSRLDPSELIYSQTATNETPPRAQNLLQRLNLTATGRPGWQFHRTETLELIRKHYSVHALTGFGLRDDDPEIIPAGAILHYLHETQQMGADTPASLAHLQPPKRFPRENHLVLDEAALRSLEIVRTTRSESEDGSLLSVFERPDTALGRRTLRRWLCYPLRDKNTIETRHAAVEALTQTPRLVDALRENLADVQDVERILARLTLGRASPRDVVALGNSTAQAQAINDNLTDQHALEPLADQITRHADALNHAAAIITERCVEEPPPHLREGGLIRDTIDPELDEARSLQRDSQAWLARYQKQLVEQIGVPSLKVGFNKVFGYYIELTAAHRDKAPDDWTRKQTLKNAERFITPQLKEYENKVLHAESRAVEREKQLFDQLCTEIITAAPALRAFADAVAELDTLLCFTRTATRHRYVRPQLTDDATLDITDGRHPVLDQILRDNFVPNNTSLGGSQQPALALITGPNMAGKSTFIRQAALITLLAHAGSFVPAKAARIGRTDRIFTRIGASDELHTGQSTFMVEMAETARMCHHATGQSLIILDEIGRGTSTLDGLSLAWAIAEHFATRPEPPRVLMATHYHELTDLADQLPDNVLNLHVRVREWNDQVVFLHRIEPGTTDRSYGIHVAKLAGMPPQVVQRANQLLNALADQHAAQDIASVAKPDTTPHAETEMPLFSRVLDHPAVDALRNLNMDTMTPLQAFDTLRQLSEQARQA</sequence>
<dbReference type="InterPro" id="IPR016151">
    <property type="entry name" value="DNA_mismatch_repair_MutS_N"/>
</dbReference>
<evidence type="ECO:0000256" key="3">
    <source>
        <dbReference type="ARBA" id="ARBA00022741"/>
    </source>
</evidence>
<dbReference type="GO" id="GO:0140664">
    <property type="term" value="F:ATP-dependent DNA damage sensor activity"/>
    <property type="evidence" value="ECO:0007669"/>
    <property type="project" value="InterPro"/>
</dbReference>
<dbReference type="SUPFAM" id="SSF53150">
    <property type="entry name" value="DNA repair protein MutS, domain II"/>
    <property type="match status" value="1"/>
</dbReference>
<dbReference type="GO" id="GO:0005524">
    <property type="term" value="F:ATP binding"/>
    <property type="evidence" value="ECO:0007669"/>
    <property type="project" value="UniProtKB-UniRule"/>
</dbReference>
<dbReference type="HAMAP" id="MF_00096">
    <property type="entry name" value="MutS"/>
    <property type="match status" value="1"/>
</dbReference>
<dbReference type="Gene3D" id="1.10.1420.10">
    <property type="match status" value="2"/>
</dbReference>